<keyword evidence="2" id="KW-1133">Transmembrane helix</keyword>
<gene>
    <name evidence="4" type="ORF">ICL16_31135</name>
</gene>
<feature type="domain" description="CHASE2" evidence="3">
    <location>
        <begin position="424"/>
        <end position="783"/>
    </location>
</feature>
<sequence>MTNFYLKVKHIEKLCLFELTWGKGQQLNVTIPYPQNLTILYQDWQRSYLNYYNNYTTQSVRGRIADSGVIATPPTDWHAKLVQAEAKFLPEFHKWLRCGELYEIRMVLANVAGEKGKIETLSDSPQTINLFLTCNTIDLERFPWESWEIGTEFALSSSKVRIVRTPINIHQGFRQQNHRLTRKVRVLAILGDESGLDFKAEKEAIRKLKHIIDVEFVGWQPEKSVPDLKTEIKDAITSNLGWDILFFAGHSNENNLTGGEISIAKNVSLSIIEVAPLLAIAVERGLQFAIFNSCKGLNIANSLIDLGLSQVAVMREPVHNAVAEEFLLRFLQALAEFKDVHEALLLASQYLKTEKNLTYPSAYLIPSLFRHPEAPLFRIEPFGIKQRLKKIIPTQKEAIALAALFLMSLQIPIQNNLLGRRLWVQAVYRQLTGKFTQQDIPPVLLVQIDDESITKSEGKITNPRPMNRGYIASLVDKLVEKGARVVGVDFVLDRYHPQDDKTLAQSIKNGVSASPNPTWFVFAGTMPDGGGWQTVIPDIANLNWSLDGEISLLFCDEIKRIPCYMTLFPSLLPSSSSHSKPLGFSSLLALSHQLENPTSTSLKASENNPQVPQPKLDSQSNFWQQLNNYLSHNKHNTILRSPRSRLQPITDYSTIIAQMWLHPIIDFSIPPNQVYESVPAWQLLDKDTKNSPLANIQKQVVIIAPGGYGEAGMSIDKEDNFDLPPALDFWRLQQGNNRRIIPGGEVHAYMVHHFLRQRLVIPIPDVWILGIAVLMGKYLYYLLRKNLQYRWQWLMLLTLLTGVYGIISLEIYISSLAIILPWFLPSATVWTYFITAFLRRKVHE</sequence>
<dbReference type="Pfam" id="PF12770">
    <property type="entry name" value="CHAT"/>
    <property type="match status" value="1"/>
</dbReference>
<protein>
    <submittedName>
        <fullName evidence="4">CHASE2 domain-containing protein</fullName>
    </submittedName>
</protein>
<evidence type="ECO:0000313" key="5">
    <source>
        <dbReference type="Proteomes" id="UP000629098"/>
    </source>
</evidence>
<evidence type="ECO:0000256" key="2">
    <source>
        <dbReference type="SAM" id="Phobius"/>
    </source>
</evidence>
<evidence type="ECO:0000259" key="3">
    <source>
        <dbReference type="SMART" id="SM01080"/>
    </source>
</evidence>
<dbReference type="AlphaFoldDB" id="A0A8J6XKK8"/>
<evidence type="ECO:0000313" key="4">
    <source>
        <dbReference type="EMBL" id="MBD2776393.1"/>
    </source>
</evidence>
<keyword evidence="2" id="KW-0472">Membrane</keyword>
<feature type="transmembrane region" description="Helical" evidence="2">
    <location>
        <begin position="819"/>
        <end position="838"/>
    </location>
</feature>
<dbReference type="RefSeq" id="WP_190835466.1">
    <property type="nucleotide sequence ID" value="NZ_CAWPPI010000093.1"/>
</dbReference>
<name>A0A8J6XKK8_9CYAN</name>
<organism evidence="4 5">
    <name type="scientific">Iningainema tapete BLCC-T55</name>
    <dbReference type="NCBI Taxonomy" id="2748662"/>
    <lineage>
        <taxon>Bacteria</taxon>
        <taxon>Bacillati</taxon>
        <taxon>Cyanobacteriota</taxon>
        <taxon>Cyanophyceae</taxon>
        <taxon>Nostocales</taxon>
        <taxon>Scytonemataceae</taxon>
        <taxon>Iningainema tapete</taxon>
    </lineage>
</organism>
<dbReference type="InterPro" id="IPR007890">
    <property type="entry name" value="CHASE2"/>
</dbReference>
<feature type="region of interest" description="Disordered" evidence="1">
    <location>
        <begin position="598"/>
        <end position="617"/>
    </location>
</feature>
<dbReference type="SMART" id="SM01080">
    <property type="entry name" value="CHASE2"/>
    <property type="match status" value="1"/>
</dbReference>
<evidence type="ECO:0000256" key="1">
    <source>
        <dbReference type="SAM" id="MobiDB-lite"/>
    </source>
</evidence>
<reference evidence="4" key="1">
    <citation type="submission" date="2020-09" db="EMBL/GenBank/DDBJ databases">
        <title>Iningainema tapete sp. nov. (Scytonemataceae, Cyanobacteria) from greenhouses in central Florida (USA) produces two types of nodularin with biosynthetic potential for microcystin-LR and anabaenopeptins.</title>
        <authorList>
            <person name="Berthold D.E."/>
            <person name="Lefler F.W."/>
            <person name="Huang I.-S."/>
            <person name="Abdulla H."/>
            <person name="Zimba P.V."/>
            <person name="Laughinghouse H.D. IV."/>
        </authorList>
    </citation>
    <scope>NUCLEOTIDE SEQUENCE</scope>
    <source>
        <strain evidence="4">BLCCT55</strain>
    </source>
</reference>
<comment type="caution">
    <text evidence="4">The sequence shown here is derived from an EMBL/GenBank/DDBJ whole genome shotgun (WGS) entry which is preliminary data.</text>
</comment>
<dbReference type="Proteomes" id="UP000629098">
    <property type="component" value="Unassembled WGS sequence"/>
</dbReference>
<feature type="transmembrane region" description="Helical" evidence="2">
    <location>
        <begin position="793"/>
        <end position="813"/>
    </location>
</feature>
<keyword evidence="5" id="KW-1185">Reference proteome</keyword>
<dbReference type="EMBL" id="JACXAE010000093">
    <property type="protein sequence ID" value="MBD2776393.1"/>
    <property type="molecule type" value="Genomic_DNA"/>
</dbReference>
<dbReference type="InterPro" id="IPR024983">
    <property type="entry name" value="CHAT_dom"/>
</dbReference>
<keyword evidence="2" id="KW-0812">Transmembrane</keyword>
<proteinExistence type="predicted"/>
<feature type="transmembrane region" description="Helical" evidence="2">
    <location>
        <begin position="759"/>
        <end position="781"/>
    </location>
</feature>
<dbReference type="Pfam" id="PF05226">
    <property type="entry name" value="CHASE2"/>
    <property type="match status" value="1"/>
</dbReference>
<accession>A0A8J6XKK8</accession>